<accession>A0A811JW00</accession>
<reference evidence="2" key="1">
    <citation type="submission" date="2020-09" db="EMBL/GenBank/DDBJ databases">
        <authorList>
            <person name="Kikuchi T."/>
        </authorList>
    </citation>
    <scope>NUCLEOTIDE SEQUENCE</scope>
    <source>
        <strain evidence="2">SH1</strain>
    </source>
</reference>
<dbReference type="Proteomes" id="UP000614601">
    <property type="component" value="Unassembled WGS sequence"/>
</dbReference>
<keyword evidence="1" id="KW-0812">Transmembrane</keyword>
<gene>
    <name evidence="2" type="ORF">BOKJ2_LOCUS2086</name>
</gene>
<keyword evidence="1" id="KW-1133">Transmembrane helix</keyword>
<name>A0A811JW00_9BILA</name>
<evidence type="ECO:0000256" key="1">
    <source>
        <dbReference type="SAM" id="Phobius"/>
    </source>
</evidence>
<proteinExistence type="predicted"/>
<dbReference type="EMBL" id="CAJFDH010000001">
    <property type="protein sequence ID" value="CAD5207402.1"/>
    <property type="molecule type" value="Genomic_DNA"/>
</dbReference>
<sequence length="133" mass="15135">MGDDRAYCNKGVCEIDTVDGHCVNATSTGNHHHFFCTNRNYQKNGCVKHTMNNDTVCVCQNDFCNTVNGELDSYTLKDVPVGSKLWFMVLFRDYWVHIALWVSGVVSLSLVNSWTYWRFNDGEGFLNPLVALK</sequence>
<dbReference type="Proteomes" id="UP000783686">
    <property type="component" value="Unassembled WGS sequence"/>
</dbReference>
<dbReference type="EMBL" id="CAJFCW020000001">
    <property type="protein sequence ID" value="CAG9085493.1"/>
    <property type="molecule type" value="Genomic_DNA"/>
</dbReference>
<feature type="transmembrane region" description="Helical" evidence="1">
    <location>
        <begin position="94"/>
        <end position="117"/>
    </location>
</feature>
<dbReference type="AlphaFoldDB" id="A0A811JW00"/>
<comment type="caution">
    <text evidence="2">The sequence shown here is derived from an EMBL/GenBank/DDBJ whole genome shotgun (WGS) entry which is preliminary data.</text>
</comment>
<keyword evidence="3" id="KW-1185">Reference proteome</keyword>
<evidence type="ECO:0000313" key="3">
    <source>
        <dbReference type="Proteomes" id="UP000614601"/>
    </source>
</evidence>
<keyword evidence="1" id="KW-0472">Membrane</keyword>
<evidence type="ECO:0000313" key="2">
    <source>
        <dbReference type="EMBL" id="CAD5207402.1"/>
    </source>
</evidence>
<protein>
    <submittedName>
        <fullName evidence="2">Uncharacterized protein</fullName>
    </submittedName>
</protein>
<organism evidence="2 3">
    <name type="scientific">Bursaphelenchus okinawaensis</name>
    <dbReference type="NCBI Taxonomy" id="465554"/>
    <lineage>
        <taxon>Eukaryota</taxon>
        <taxon>Metazoa</taxon>
        <taxon>Ecdysozoa</taxon>
        <taxon>Nematoda</taxon>
        <taxon>Chromadorea</taxon>
        <taxon>Rhabditida</taxon>
        <taxon>Tylenchina</taxon>
        <taxon>Tylenchomorpha</taxon>
        <taxon>Aphelenchoidea</taxon>
        <taxon>Aphelenchoididae</taxon>
        <taxon>Bursaphelenchus</taxon>
    </lineage>
</organism>